<gene>
    <name evidence="2" type="ORF">HYPSUDRAFT_54380</name>
</gene>
<keyword evidence="3" id="KW-1185">Reference proteome</keyword>
<feature type="compositionally biased region" description="Basic and acidic residues" evidence="1">
    <location>
        <begin position="84"/>
        <end position="93"/>
    </location>
</feature>
<sequence length="163" mass="18085">MHKEVLNYGSINTDIGDGELYRSQLTRAVRFALGTSDKVHPGVLFALQTKHDIWAIRAQIESEQEAELALEQMNDIGQNSTAPDTRHVSRADVEQGEAVARPVEEATPLSQQSQADTDNGAAKAMLRRSVRLRPTENASTPEPQSAVQASRQERDSPKKRRRV</sequence>
<dbReference type="Proteomes" id="UP000054270">
    <property type="component" value="Unassembled WGS sequence"/>
</dbReference>
<evidence type="ECO:0000313" key="3">
    <source>
        <dbReference type="Proteomes" id="UP000054270"/>
    </source>
</evidence>
<name>A0A0D2MIF0_HYPSF</name>
<reference evidence="3" key="1">
    <citation type="submission" date="2014-04" db="EMBL/GenBank/DDBJ databases">
        <title>Evolutionary Origins and Diversification of the Mycorrhizal Mutualists.</title>
        <authorList>
            <consortium name="DOE Joint Genome Institute"/>
            <consortium name="Mycorrhizal Genomics Consortium"/>
            <person name="Kohler A."/>
            <person name="Kuo A."/>
            <person name="Nagy L.G."/>
            <person name="Floudas D."/>
            <person name="Copeland A."/>
            <person name="Barry K.W."/>
            <person name="Cichocki N."/>
            <person name="Veneault-Fourrey C."/>
            <person name="LaButti K."/>
            <person name="Lindquist E.A."/>
            <person name="Lipzen A."/>
            <person name="Lundell T."/>
            <person name="Morin E."/>
            <person name="Murat C."/>
            <person name="Riley R."/>
            <person name="Ohm R."/>
            <person name="Sun H."/>
            <person name="Tunlid A."/>
            <person name="Henrissat B."/>
            <person name="Grigoriev I.V."/>
            <person name="Hibbett D.S."/>
            <person name="Martin F."/>
        </authorList>
    </citation>
    <scope>NUCLEOTIDE SEQUENCE [LARGE SCALE GENOMIC DNA]</scope>
    <source>
        <strain evidence="3">FD-334 SS-4</strain>
    </source>
</reference>
<feature type="compositionally biased region" description="Polar residues" evidence="1">
    <location>
        <begin position="136"/>
        <end position="150"/>
    </location>
</feature>
<feature type="compositionally biased region" description="Polar residues" evidence="1">
    <location>
        <begin position="108"/>
        <end position="117"/>
    </location>
</feature>
<accession>A0A0D2MIF0</accession>
<evidence type="ECO:0000313" key="2">
    <source>
        <dbReference type="EMBL" id="KJA23438.1"/>
    </source>
</evidence>
<dbReference type="AlphaFoldDB" id="A0A0D2MIF0"/>
<organism evidence="2 3">
    <name type="scientific">Hypholoma sublateritium (strain FD-334 SS-4)</name>
    <dbReference type="NCBI Taxonomy" id="945553"/>
    <lineage>
        <taxon>Eukaryota</taxon>
        <taxon>Fungi</taxon>
        <taxon>Dikarya</taxon>
        <taxon>Basidiomycota</taxon>
        <taxon>Agaricomycotina</taxon>
        <taxon>Agaricomycetes</taxon>
        <taxon>Agaricomycetidae</taxon>
        <taxon>Agaricales</taxon>
        <taxon>Agaricineae</taxon>
        <taxon>Strophariaceae</taxon>
        <taxon>Hypholoma</taxon>
    </lineage>
</organism>
<protein>
    <submittedName>
        <fullName evidence="2">Uncharacterized protein</fullName>
    </submittedName>
</protein>
<dbReference type="EMBL" id="KN817543">
    <property type="protein sequence ID" value="KJA23438.1"/>
    <property type="molecule type" value="Genomic_DNA"/>
</dbReference>
<proteinExistence type="predicted"/>
<feature type="region of interest" description="Disordered" evidence="1">
    <location>
        <begin position="70"/>
        <end position="163"/>
    </location>
</feature>
<evidence type="ECO:0000256" key="1">
    <source>
        <dbReference type="SAM" id="MobiDB-lite"/>
    </source>
</evidence>